<keyword evidence="6 7" id="KW-0472">Membrane</keyword>
<dbReference type="Pfam" id="PF01566">
    <property type="entry name" value="Nramp"/>
    <property type="match status" value="1"/>
</dbReference>
<keyword evidence="4" id="KW-0769">Symport</keyword>
<feature type="transmembrane region" description="Helical" evidence="7">
    <location>
        <begin position="343"/>
        <end position="362"/>
    </location>
</feature>
<keyword evidence="2" id="KW-0813">Transport</keyword>
<evidence type="ECO:0000256" key="3">
    <source>
        <dbReference type="ARBA" id="ARBA00022692"/>
    </source>
</evidence>
<feature type="transmembrane region" description="Helical" evidence="7">
    <location>
        <begin position="255"/>
        <end position="273"/>
    </location>
</feature>
<evidence type="ECO:0000256" key="4">
    <source>
        <dbReference type="ARBA" id="ARBA00022847"/>
    </source>
</evidence>
<dbReference type="GO" id="GO:0005886">
    <property type="term" value="C:plasma membrane"/>
    <property type="evidence" value="ECO:0007669"/>
    <property type="project" value="TreeGrafter"/>
</dbReference>
<feature type="transmembrane region" description="Helical" evidence="7">
    <location>
        <begin position="37"/>
        <end position="55"/>
    </location>
</feature>
<dbReference type="GO" id="GO:0015293">
    <property type="term" value="F:symporter activity"/>
    <property type="evidence" value="ECO:0007669"/>
    <property type="project" value="UniProtKB-KW"/>
</dbReference>
<dbReference type="EMBL" id="PZZZ01000005">
    <property type="protein sequence ID" value="PTM94125.1"/>
    <property type="molecule type" value="Genomic_DNA"/>
</dbReference>
<dbReference type="RefSeq" id="WP_108003247.1">
    <property type="nucleotide sequence ID" value="NZ_JBHEEX010000003.1"/>
</dbReference>
<evidence type="ECO:0000256" key="5">
    <source>
        <dbReference type="ARBA" id="ARBA00022989"/>
    </source>
</evidence>
<dbReference type="Proteomes" id="UP000241247">
    <property type="component" value="Unassembled WGS sequence"/>
</dbReference>
<feature type="transmembrane region" description="Helical" evidence="7">
    <location>
        <begin position="316"/>
        <end position="336"/>
    </location>
</feature>
<feature type="transmembrane region" description="Helical" evidence="7">
    <location>
        <begin position="75"/>
        <end position="97"/>
    </location>
</feature>
<dbReference type="GO" id="GO:0015086">
    <property type="term" value="F:cadmium ion transmembrane transporter activity"/>
    <property type="evidence" value="ECO:0007669"/>
    <property type="project" value="TreeGrafter"/>
</dbReference>
<dbReference type="NCBIfam" id="NF037982">
    <property type="entry name" value="Nramp_1"/>
    <property type="match status" value="1"/>
</dbReference>
<evidence type="ECO:0000256" key="7">
    <source>
        <dbReference type="SAM" id="Phobius"/>
    </source>
</evidence>
<evidence type="ECO:0000256" key="1">
    <source>
        <dbReference type="ARBA" id="ARBA00004141"/>
    </source>
</evidence>
<evidence type="ECO:0000313" key="8">
    <source>
        <dbReference type="EMBL" id="PTM94125.1"/>
    </source>
</evidence>
<feature type="transmembrane region" description="Helical" evidence="7">
    <location>
        <begin position="141"/>
        <end position="159"/>
    </location>
</feature>
<dbReference type="GO" id="GO:0005384">
    <property type="term" value="F:manganese ion transmembrane transporter activity"/>
    <property type="evidence" value="ECO:0007669"/>
    <property type="project" value="TreeGrafter"/>
</dbReference>
<protein>
    <submittedName>
        <fullName evidence="8">Mn2+/Fe2+ NRAMP family transporter</fullName>
    </submittedName>
</protein>
<feature type="transmembrane region" description="Helical" evidence="7">
    <location>
        <begin position="382"/>
        <end position="403"/>
    </location>
</feature>
<dbReference type="OrthoDB" id="9787548at2"/>
<keyword evidence="5 7" id="KW-1133">Transmembrane helix</keyword>
<feature type="transmembrane region" description="Helical" evidence="7">
    <location>
        <begin position="109"/>
        <end position="129"/>
    </location>
</feature>
<reference evidence="8 9" key="1">
    <citation type="submission" date="2018-04" db="EMBL/GenBank/DDBJ databases">
        <title>Genomic Encyclopedia of Type Strains, Phase IV (KMG-IV): sequencing the most valuable type-strain genomes for metagenomic binning, comparative biology and taxonomic classification.</title>
        <authorList>
            <person name="Goeker M."/>
        </authorList>
    </citation>
    <scope>NUCLEOTIDE SEQUENCE [LARGE SCALE GENOMIC DNA]</scope>
    <source>
        <strain evidence="8 9">DSM 7138</strain>
    </source>
</reference>
<organism evidence="8 9">
    <name type="scientific">Mycoplana dimorpha</name>
    <dbReference type="NCBI Taxonomy" id="28320"/>
    <lineage>
        <taxon>Bacteria</taxon>
        <taxon>Pseudomonadati</taxon>
        <taxon>Pseudomonadota</taxon>
        <taxon>Alphaproteobacteria</taxon>
        <taxon>Hyphomicrobiales</taxon>
        <taxon>Rhizobiaceae</taxon>
        <taxon>Mycoplana</taxon>
    </lineage>
</organism>
<proteinExistence type="predicted"/>
<comment type="caution">
    <text evidence="8">The sequence shown here is derived from an EMBL/GenBank/DDBJ whole genome shotgun (WGS) entry which is preliminary data.</text>
</comment>
<dbReference type="GO" id="GO:0034755">
    <property type="term" value="P:iron ion transmembrane transport"/>
    <property type="evidence" value="ECO:0007669"/>
    <property type="project" value="TreeGrafter"/>
</dbReference>
<name>A0A2T5B565_MYCDI</name>
<sequence length="405" mass="43377">MKKWLEVSLGIVTSVGGFLETGSIATSAQAGAAYGFALIWAVVLGTACLIVLVEMSGRFAIASRYTIADGIRDRFGSNLFILVLVVMSIVNLMVLAAEIGGVALGLQFLTGWSFQWWALPVAFAVWLLLWRGTFGTIEKGVSALGLISLAFVVAMFVMGPPWRDVARGALPSLPDRNGAHYAFIAVSILGATISSYLFFFYSSGVIEEKWDKSYFGINRITATFGMAFGGVLAVAIIVLAAMVYPPRGIEDIESYDQIAMILTPALGAWGIYIFSLSLLITCFGAALELSLAQAYITAQGFGWNWSEDAKPKTDPAFSLVYTVAIVIAVIPIAAGLDPLRITIFSMAITAMSLPLGVIPFLFLMNDETYVGEHTNGWMGNAVVLFIVGLAFALAIVTVPLQVWGG</sequence>
<comment type="subcellular location">
    <subcellularLocation>
        <location evidence="1">Membrane</location>
        <topology evidence="1">Multi-pass membrane protein</topology>
    </subcellularLocation>
</comment>
<dbReference type="AlphaFoldDB" id="A0A2T5B565"/>
<keyword evidence="3 7" id="KW-0812">Transmembrane</keyword>
<feature type="transmembrane region" description="Helical" evidence="7">
    <location>
        <begin position="179"/>
        <end position="201"/>
    </location>
</feature>
<accession>A0A2T5B565</accession>
<dbReference type="PANTHER" id="PTHR11706:SF33">
    <property type="entry name" value="NATURAL RESISTANCE-ASSOCIATED MACROPHAGE PROTEIN 2"/>
    <property type="match status" value="1"/>
</dbReference>
<evidence type="ECO:0000256" key="2">
    <source>
        <dbReference type="ARBA" id="ARBA00022448"/>
    </source>
</evidence>
<evidence type="ECO:0000313" key="9">
    <source>
        <dbReference type="Proteomes" id="UP000241247"/>
    </source>
</evidence>
<feature type="transmembrane region" description="Helical" evidence="7">
    <location>
        <begin position="222"/>
        <end position="243"/>
    </location>
</feature>
<gene>
    <name evidence="8" type="ORF">C7449_10524</name>
</gene>
<keyword evidence="9" id="KW-1185">Reference proteome</keyword>
<dbReference type="PANTHER" id="PTHR11706">
    <property type="entry name" value="SOLUTE CARRIER PROTEIN FAMILY 11 MEMBER"/>
    <property type="match status" value="1"/>
</dbReference>
<evidence type="ECO:0000256" key="6">
    <source>
        <dbReference type="ARBA" id="ARBA00023136"/>
    </source>
</evidence>
<dbReference type="InterPro" id="IPR001046">
    <property type="entry name" value="NRAMP_fam"/>
</dbReference>